<dbReference type="Gene3D" id="2.40.30.10">
    <property type="entry name" value="Translation factors"/>
    <property type="match status" value="1"/>
</dbReference>
<keyword evidence="2" id="KW-0378">Hydrolase</keyword>
<comment type="similarity">
    <text evidence="3">Belongs to the peptidase U32 family.</text>
</comment>
<dbReference type="Pfam" id="PF16256">
    <property type="entry name" value="DUF4911"/>
    <property type="match status" value="1"/>
</dbReference>
<dbReference type="PANTHER" id="PTHR30217:SF6">
    <property type="entry name" value="TRNA HYDROXYLATION PROTEIN P"/>
    <property type="match status" value="1"/>
</dbReference>
<dbReference type="EMBL" id="CP045875">
    <property type="protein sequence ID" value="QGG46725.1"/>
    <property type="molecule type" value="Genomic_DNA"/>
</dbReference>
<feature type="region of interest" description="Disordered" evidence="4">
    <location>
        <begin position="1"/>
        <end position="21"/>
    </location>
</feature>
<evidence type="ECO:0000256" key="1">
    <source>
        <dbReference type="ARBA" id="ARBA00022670"/>
    </source>
</evidence>
<feature type="compositionally biased region" description="Basic and acidic residues" evidence="4">
    <location>
        <begin position="1"/>
        <end position="20"/>
    </location>
</feature>
<dbReference type="Pfam" id="PF16325">
    <property type="entry name" value="Peptidase_U32_C"/>
    <property type="match status" value="1"/>
</dbReference>
<evidence type="ECO:0000256" key="2">
    <source>
        <dbReference type="ARBA" id="ARBA00022801"/>
    </source>
</evidence>
<dbReference type="InterPro" id="IPR051454">
    <property type="entry name" value="RNA/ubiquinone_mod_enzymes"/>
</dbReference>
<name>A0A5Q2N2D6_9FIRM</name>
<reference evidence="7" key="1">
    <citation type="submission" date="2019-11" db="EMBL/GenBank/DDBJ databases">
        <title>Genome sequence of Heliorestis convoluta strain HH, an alkaliphilic and minimalistic phototrophic bacterium from a soda lake in Egypt.</title>
        <authorList>
            <person name="Dewey E.D."/>
            <person name="Stokes L.M."/>
            <person name="Burchell B.M."/>
            <person name="Shaffer K.N."/>
            <person name="Huntington A.M."/>
            <person name="Baker J.M."/>
            <person name="Nadendla S."/>
            <person name="Giglio M.G."/>
            <person name="Touchman J.W."/>
            <person name="Blankenship R.E."/>
            <person name="Madigan M.T."/>
            <person name="Sattley W.M."/>
        </authorList>
    </citation>
    <scope>NUCLEOTIDE SEQUENCE [LARGE SCALE GENOMIC DNA]</scope>
    <source>
        <strain evidence="7">HH</strain>
    </source>
</reference>
<keyword evidence="7" id="KW-1185">Reference proteome</keyword>
<dbReference type="InterPro" id="IPR001539">
    <property type="entry name" value="Peptidase_U32"/>
</dbReference>
<dbReference type="KEGG" id="hcv:FTV88_0546"/>
<dbReference type="InterPro" id="IPR032587">
    <property type="entry name" value="DUF4911"/>
</dbReference>
<sequence length="502" mass="57092">MSIERIEEKKPNDSKNRESLESPVELLAPAGNLEKLTMALQYGADAIYMAGGRFGLRAYAGNFTTEQMEKAITLAHSQGKKAYITVNIFAHNKDLLGLDEYLREIEAIGADAIIVSDPGVFAIARRTVPNMPIHISTQANVTNVEAARFWSDLGAERIVLARELSLQEIREIQEEVDVELEVFIHGAMCMSYSGRCLISDYLTGRKANQGECTQACRWKYALQEEQRPGMYMPIEEDERGSYIFNARDLCLLADIPALIESGIKSFKIEGRMKSVHYVSTVTQVYRRAIDSYYKKKAEGKAYQVDRAWWDELSKISHRPYTRGFLYGPPGQEPDVAYNREYDFVGVVRHYDEANQRVQVEVRNRILLGDILEFTGPNKANFLTVANEIWDEENQPIDQAPRPHQLIWLKSRFPLAPLDMVRRPKGSGEEEFLKVRIDPSHIFHLDIILEGFGHLGVPTTVDRQSGIVLIRTTKDTRPEVIKILETLPWPAQLFEDPSKTKPS</sequence>
<evidence type="ECO:0000313" key="6">
    <source>
        <dbReference type="EMBL" id="QGG46725.1"/>
    </source>
</evidence>
<evidence type="ECO:0000256" key="4">
    <source>
        <dbReference type="SAM" id="MobiDB-lite"/>
    </source>
</evidence>
<proteinExistence type="inferred from homology"/>
<evidence type="ECO:0000313" key="7">
    <source>
        <dbReference type="Proteomes" id="UP000366051"/>
    </source>
</evidence>
<dbReference type="RefSeq" id="WP_153724243.1">
    <property type="nucleotide sequence ID" value="NZ_CP045875.1"/>
</dbReference>
<dbReference type="GO" id="GO:0008233">
    <property type="term" value="F:peptidase activity"/>
    <property type="evidence" value="ECO:0007669"/>
    <property type="project" value="UniProtKB-KW"/>
</dbReference>
<accession>A0A5Q2N2D6</accession>
<organism evidence="6 7">
    <name type="scientific">Heliorestis convoluta</name>
    <dbReference type="NCBI Taxonomy" id="356322"/>
    <lineage>
        <taxon>Bacteria</taxon>
        <taxon>Bacillati</taxon>
        <taxon>Bacillota</taxon>
        <taxon>Clostridia</taxon>
        <taxon>Eubacteriales</taxon>
        <taxon>Heliobacteriaceae</taxon>
        <taxon>Heliorestis</taxon>
    </lineage>
</organism>
<dbReference type="AlphaFoldDB" id="A0A5Q2N2D6"/>
<protein>
    <submittedName>
        <fullName evidence="6">Peptidase U32</fullName>
    </submittedName>
</protein>
<dbReference type="OrthoDB" id="9807498at2"/>
<dbReference type="Proteomes" id="UP000366051">
    <property type="component" value="Chromosome"/>
</dbReference>
<evidence type="ECO:0000259" key="5">
    <source>
        <dbReference type="Pfam" id="PF16325"/>
    </source>
</evidence>
<dbReference type="PANTHER" id="PTHR30217">
    <property type="entry name" value="PEPTIDASE U32 FAMILY"/>
    <property type="match status" value="1"/>
</dbReference>
<gene>
    <name evidence="6" type="ORF">FTV88_0546</name>
</gene>
<evidence type="ECO:0000256" key="3">
    <source>
        <dbReference type="ARBA" id="ARBA00038374"/>
    </source>
</evidence>
<feature type="domain" description="Peptidase family U32 C-terminal" evidence="5">
    <location>
        <begin position="339"/>
        <end position="421"/>
    </location>
</feature>
<dbReference type="SUPFAM" id="SSF51395">
    <property type="entry name" value="FMN-linked oxidoreductases"/>
    <property type="match status" value="1"/>
</dbReference>
<dbReference type="InterPro" id="IPR032525">
    <property type="entry name" value="Peptidase_U32_C"/>
</dbReference>
<dbReference type="PROSITE" id="PS01276">
    <property type="entry name" value="PEPTIDASE_U32"/>
    <property type="match status" value="1"/>
</dbReference>
<dbReference type="Pfam" id="PF01136">
    <property type="entry name" value="Peptidase_U32"/>
    <property type="match status" value="1"/>
</dbReference>
<keyword evidence="1" id="KW-0645">Protease</keyword>
<dbReference type="GO" id="GO:0006508">
    <property type="term" value="P:proteolysis"/>
    <property type="evidence" value="ECO:0007669"/>
    <property type="project" value="UniProtKB-KW"/>
</dbReference>